<protein>
    <recommendedName>
        <fullName evidence="3">F-box/LRR-repeat protein 15/At3g58940/PEG3-like LRR domain-containing protein</fullName>
    </recommendedName>
</protein>
<dbReference type="Pfam" id="PF24758">
    <property type="entry name" value="LRR_At5g56370"/>
    <property type="match status" value="1"/>
</dbReference>
<dbReference type="InterPro" id="IPR001611">
    <property type="entry name" value="Leu-rich_rpt"/>
</dbReference>
<dbReference type="Pfam" id="PF12799">
    <property type="entry name" value="LRR_4"/>
    <property type="match status" value="1"/>
</dbReference>
<dbReference type="Gene3D" id="3.80.10.10">
    <property type="entry name" value="Ribonuclease Inhibitor"/>
    <property type="match status" value="2"/>
</dbReference>
<dbReference type="InterPro" id="IPR032675">
    <property type="entry name" value="LRR_dom_sf"/>
</dbReference>
<dbReference type="InterPro" id="IPR050836">
    <property type="entry name" value="SDS22/Internalin_LRR"/>
</dbReference>
<reference evidence="5" key="1">
    <citation type="submission" date="2017-06" db="EMBL/GenBank/DDBJ databases">
        <title>Complete genome sequence of Capnocytophaga sp. KCOM 1579 (=ChDC OS43) isolated from a human refractory periapical abscess lesion.</title>
        <authorList>
            <person name="Kook J.-K."/>
            <person name="Park S.-N."/>
            <person name="Lim Y.K."/>
            <person name="Roh H."/>
        </authorList>
    </citation>
    <scope>NUCLEOTIDE SEQUENCE [LARGE SCALE GENOMIC DNA]</scope>
    <source>
        <strain evidence="5">ChDC OS43</strain>
    </source>
</reference>
<feature type="domain" description="F-box/LRR-repeat protein 15/At3g58940/PEG3-like LRR" evidence="3">
    <location>
        <begin position="54"/>
        <end position="152"/>
    </location>
</feature>
<dbReference type="PROSITE" id="PS51450">
    <property type="entry name" value="LRR"/>
    <property type="match status" value="2"/>
</dbReference>
<name>A0A1Z4BKU2_9FLAO</name>
<dbReference type="PANTHER" id="PTHR46652">
    <property type="entry name" value="LEUCINE-RICH REPEAT AND IQ DOMAIN-CONTAINING PROTEIN 1-RELATED"/>
    <property type="match status" value="1"/>
</dbReference>
<dbReference type="Proteomes" id="UP000197007">
    <property type="component" value="Chromosome"/>
</dbReference>
<dbReference type="PANTHER" id="PTHR46652:SF8">
    <property type="entry name" value="LEUCINE RICH REPEAT CONTAINING 23"/>
    <property type="match status" value="1"/>
</dbReference>
<dbReference type="InterPro" id="IPR025875">
    <property type="entry name" value="Leu-rich_rpt_4"/>
</dbReference>
<evidence type="ECO:0000313" key="4">
    <source>
        <dbReference type="EMBL" id="ASF41887.1"/>
    </source>
</evidence>
<dbReference type="EMBL" id="CP022022">
    <property type="protein sequence ID" value="ASF41887.1"/>
    <property type="molecule type" value="Genomic_DNA"/>
</dbReference>
<accession>A0A1Z4BKU2</accession>
<gene>
    <name evidence="4" type="ORF">CBG49_01600</name>
</gene>
<organism evidence="4 5">
    <name type="scientific">Capnocytophaga endodontalis</name>
    <dbReference type="NCBI Taxonomy" id="2708117"/>
    <lineage>
        <taxon>Bacteria</taxon>
        <taxon>Pseudomonadati</taxon>
        <taxon>Bacteroidota</taxon>
        <taxon>Flavobacteriia</taxon>
        <taxon>Flavobacteriales</taxon>
        <taxon>Flavobacteriaceae</taxon>
        <taxon>Capnocytophaga</taxon>
    </lineage>
</organism>
<proteinExistence type="predicted"/>
<dbReference type="InterPro" id="IPR055411">
    <property type="entry name" value="LRR_FXL15/At3g58940/PEG3-like"/>
</dbReference>
<keyword evidence="2" id="KW-0677">Repeat</keyword>
<evidence type="ECO:0000256" key="1">
    <source>
        <dbReference type="ARBA" id="ARBA00022614"/>
    </source>
</evidence>
<dbReference type="AlphaFoldDB" id="A0A1Z4BKU2"/>
<keyword evidence="5" id="KW-1185">Reference proteome</keyword>
<dbReference type="KEGG" id="capn:CBG49_01600"/>
<evidence type="ECO:0000313" key="5">
    <source>
        <dbReference type="Proteomes" id="UP000197007"/>
    </source>
</evidence>
<evidence type="ECO:0000259" key="3">
    <source>
        <dbReference type="Pfam" id="PF24758"/>
    </source>
</evidence>
<evidence type="ECO:0000256" key="2">
    <source>
        <dbReference type="ARBA" id="ARBA00022737"/>
    </source>
</evidence>
<dbReference type="SUPFAM" id="SSF52058">
    <property type="entry name" value="L domain-like"/>
    <property type="match status" value="1"/>
</dbReference>
<keyword evidence="1" id="KW-0433">Leucine-rich repeat</keyword>
<sequence length="305" mass="35697">MLSHLKEKYHLDNVSANYISSKRSAIRLYRNRVVEIIFSEENIDSLDDFLPFADTLKEITLYKCNLSDLNALKRFERLKDLKLEYCSFPNMDIFNNFPDLPDLKTLEITKNKKINNLNISSNSIKTLNISDTSITNLANVNIPKLKELRTTNNYIKFIDKSFPKLENLYVDFKDFDFYSLKNTPNLQKLYGYNSDTNQKLEGLENCRKLKHLDLYDSPFTDFLPFKKLKSLEFLDIQENKIESLIGVEQMPHLKKLYMFYNPIKEISDITPIKNLQVIAIEKHKILKIVDDLNLLGIKYITLGEG</sequence>